<sequence>MSSENQVDDVFSAPGGFPQPSSSRRYISAPPREGLDTTELSEDEWEEESGPTSVSKGAEEYQEGSDVTSASSSRGRSSSTPRRPVSRISRTTPRRSAASSRITPASPRGGSTPRRTKATLPSSPTSASAPAPKTTRTPPRQTSTIPPWLLLIFSILSQSLYITARILATLLVPFAPYIFLTLLASGLIYLSINHLPSILFRFLGQFASTLLPSRLGLLSWAPSRDTQVSMGQALSLLPLRAASTPLCALTGIGCQLSLFSTFVNGTYTKTARPWWASRRKTEDLALVARTLTQEARGARDIFDSITLVSQGETLGRLDYLNIWELASTVRAGSSLEDRDYISQELADLGEVARDLGDELRDINSVGVNTFGWLQMKFDGLSRKLALPASRRPSADELTRQLHPIMLELSSDLDRLLVRVERARDLAAAGSTNGRSIRDRLDAVRSSLVELKEREPGWKAPAHAVAHFFKGGELSKADILSRDLATTARTIEHLKILIAGIEDWRRLLKDYSTHISIFSASMMGTHLAASDETGLGPEDEVAVLRQVVEDFGMAVGQAKRLGRSATGGGNQRPATRMIDEF</sequence>
<comment type="caution">
    <text evidence="3">The sequence shown here is derived from an EMBL/GenBank/DDBJ whole genome shotgun (WGS) entry which is preliminary data.</text>
</comment>
<feature type="compositionally biased region" description="Low complexity" evidence="1">
    <location>
        <begin position="68"/>
        <end position="108"/>
    </location>
</feature>
<feature type="compositionally biased region" description="Low complexity" evidence="1">
    <location>
        <begin position="118"/>
        <end position="141"/>
    </location>
</feature>
<feature type="region of interest" description="Disordered" evidence="1">
    <location>
        <begin position="561"/>
        <end position="580"/>
    </location>
</feature>
<dbReference type="EMBL" id="MCFC01000081">
    <property type="protein sequence ID" value="ORY23274.1"/>
    <property type="molecule type" value="Genomic_DNA"/>
</dbReference>
<feature type="compositionally biased region" description="Acidic residues" evidence="1">
    <location>
        <begin position="39"/>
        <end position="49"/>
    </location>
</feature>
<dbReference type="AlphaFoldDB" id="A0A1Y2ALA0"/>
<dbReference type="Proteomes" id="UP000193986">
    <property type="component" value="Unassembled WGS sequence"/>
</dbReference>
<evidence type="ECO:0000313" key="4">
    <source>
        <dbReference type="Proteomes" id="UP000193986"/>
    </source>
</evidence>
<evidence type="ECO:0000256" key="1">
    <source>
        <dbReference type="SAM" id="MobiDB-lite"/>
    </source>
</evidence>
<evidence type="ECO:0000256" key="2">
    <source>
        <dbReference type="SAM" id="Phobius"/>
    </source>
</evidence>
<organism evidence="3 4">
    <name type="scientific">Naematelia encephala</name>
    <dbReference type="NCBI Taxonomy" id="71784"/>
    <lineage>
        <taxon>Eukaryota</taxon>
        <taxon>Fungi</taxon>
        <taxon>Dikarya</taxon>
        <taxon>Basidiomycota</taxon>
        <taxon>Agaricomycotina</taxon>
        <taxon>Tremellomycetes</taxon>
        <taxon>Tremellales</taxon>
        <taxon>Naemateliaceae</taxon>
        <taxon>Naematelia</taxon>
    </lineage>
</organism>
<evidence type="ECO:0000313" key="3">
    <source>
        <dbReference type="EMBL" id="ORY23274.1"/>
    </source>
</evidence>
<reference evidence="3 4" key="1">
    <citation type="submission" date="2016-07" db="EMBL/GenBank/DDBJ databases">
        <title>Pervasive Adenine N6-methylation of Active Genes in Fungi.</title>
        <authorList>
            <consortium name="DOE Joint Genome Institute"/>
            <person name="Mondo S.J."/>
            <person name="Dannebaum R.O."/>
            <person name="Kuo R.C."/>
            <person name="Labutti K."/>
            <person name="Haridas S."/>
            <person name="Kuo A."/>
            <person name="Salamov A."/>
            <person name="Ahrendt S.R."/>
            <person name="Lipzen A."/>
            <person name="Sullivan W."/>
            <person name="Andreopoulos W.B."/>
            <person name="Clum A."/>
            <person name="Lindquist E."/>
            <person name="Daum C."/>
            <person name="Ramamoorthy G.K."/>
            <person name="Gryganskyi A."/>
            <person name="Culley D."/>
            <person name="Magnuson J.K."/>
            <person name="James T.Y."/>
            <person name="O'Malley M.A."/>
            <person name="Stajich J.E."/>
            <person name="Spatafora J.W."/>
            <person name="Visel A."/>
            <person name="Grigoriev I.V."/>
        </authorList>
    </citation>
    <scope>NUCLEOTIDE SEQUENCE [LARGE SCALE GENOMIC DNA]</scope>
    <source>
        <strain evidence="3 4">68-887.2</strain>
    </source>
</reference>
<accession>A0A1Y2ALA0</accession>
<gene>
    <name evidence="3" type="ORF">BCR39DRAFT_549646</name>
</gene>
<keyword evidence="4" id="KW-1185">Reference proteome</keyword>
<proteinExistence type="predicted"/>
<dbReference type="InParanoid" id="A0A1Y2ALA0"/>
<feature type="transmembrane region" description="Helical" evidence="2">
    <location>
        <begin position="174"/>
        <end position="192"/>
    </location>
</feature>
<keyword evidence="2" id="KW-0812">Transmembrane</keyword>
<protein>
    <submittedName>
        <fullName evidence="3">Uncharacterized protein</fullName>
    </submittedName>
</protein>
<keyword evidence="2" id="KW-1133">Transmembrane helix</keyword>
<name>A0A1Y2ALA0_9TREE</name>
<feature type="region of interest" description="Disordered" evidence="1">
    <location>
        <begin position="1"/>
        <end position="141"/>
    </location>
</feature>
<dbReference type="OrthoDB" id="2526823at2759"/>
<keyword evidence="2" id="KW-0472">Membrane</keyword>